<dbReference type="PANTHER" id="PTHR12697:SF5">
    <property type="entry name" value="DEOXYHYPUSINE HYDROXYLASE"/>
    <property type="match status" value="1"/>
</dbReference>
<dbReference type="Gene3D" id="3.30.70.1230">
    <property type="entry name" value="Nucleotide cyclase"/>
    <property type="match status" value="1"/>
</dbReference>
<organism evidence="2 3">
    <name type="scientific">Candidatus Ozemobacter sibiricus</name>
    <dbReference type="NCBI Taxonomy" id="2268124"/>
    <lineage>
        <taxon>Bacteria</taxon>
        <taxon>Candidatus Ozemobacteria</taxon>
        <taxon>Candidatus Ozemobacterales</taxon>
        <taxon>Candidatus Ozemobacteraceae</taxon>
        <taxon>Candidatus Ozemobacter</taxon>
    </lineage>
</organism>
<dbReference type="Gene3D" id="1.25.10.10">
    <property type="entry name" value="Leucine-rich Repeat Variant"/>
    <property type="match status" value="3"/>
</dbReference>
<evidence type="ECO:0000313" key="2">
    <source>
        <dbReference type="EMBL" id="RCK79692.1"/>
    </source>
</evidence>
<evidence type="ECO:0000313" key="3">
    <source>
        <dbReference type="Proteomes" id="UP000252355"/>
    </source>
</evidence>
<name>A0A367ZQQ0_9BACT</name>
<evidence type="ECO:0000256" key="1">
    <source>
        <dbReference type="SAM" id="MobiDB-lite"/>
    </source>
</evidence>
<dbReference type="GO" id="GO:0016491">
    <property type="term" value="F:oxidoreductase activity"/>
    <property type="evidence" value="ECO:0007669"/>
    <property type="project" value="TreeGrafter"/>
</dbReference>
<gene>
    <name evidence="2" type="ORF">OZSIB_4164</name>
</gene>
<dbReference type="InterPro" id="IPR011989">
    <property type="entry name" value="ARM-like"/>
</dbReference>
<sequence length="550" mass="60267">MNSILMVVVAVFIILLVFIMFSMDDPEEAPGEPPPPPAAEAKAASSQDAAPSRGAPEPRAETAPSGVPTSSSTAGAPAGRAAPAGPLPPLPALPVKGSDDDFQFRQILEAQWAPVTAITRSDAVLAVVQIRFPESLMGDPAAFATALARAESVLDPAKAPFPHQFRVALASQTSQIWIFGFDDESDDPAFEGVLTAFNAVSRFKKALEGDPVLFEAKARLAIGMSTGETACIHRGPLGLVTYAGKALFLAEALSHAAGDFQVYLDEAMHRLAQPWFDFREWKPMKLWQNLPPVAFFEVVGWNKKEDIFAYTSHQDALVRRAVAVAYRYLEFDDVAPLLELISDPDERVALEALNTLAEIKDERAMGILKKILPEAKNPTLRSAVIKALGALGREEILPVLLASTRDVHWQIRFHAAKAMYAIAGVDALRHLEHMVDDEDGAVRACIREILYRRDKDSRHLAALRELLGDLSTRARKAAIEALAALATRDSLHILAAAYFDQEPALQRFILRQLRDARSPDAYECFLSIFRHADDAQRSEIMMALRRARLG</sequence>
<dbReference type="PANTHER" id="PTHR12697">
    <property type="entry name" value="PBS LYASE HEAT-LIKE PROTEIN"/>
    <property type="match status" value="1"/>
</dbReference>
<feature type="compositionally biased region" description="Low complexity" evidence="1">
    <location>
        <begin position="39"/>
        <end position="52"/>
    </location>
</feature>
<accession>A0A367ZQQ0</accession>
<dbReference type="AlphaFoldDB" id="A0A367ZQQ0"/>
<dbReference type="InterPro" id="IPR004155">
    <property type="entry name" value="PBS_lyase_HEAT"/>
</dbReference>
<proteinExistence type="predicted"/>
<feature type="region of interest" description="Disordered" evidence="1">
    <location>
        <begin position="26"/>
        <end position="95"/>
    </location>
</feature>
<dbReference type="SUPFAM" id="SSF55073">
    <property type="entry name" value="Nucleotide cyclase"/>
    <property type="match status" value="1"/>
</dbReference>
<dbReference type="EMBL" id="QOQW01000011">
    <property type="protein sequence ID" value="RCK79692.1"/>
    <property type="molecule type" value="Genomic_DNA"/>
</dbReference>
<dbReference type="Proteomes" id="UP000252355">
    <property type="component" value="Unassembled WGS sequence"/>
</dbReference>
<reference evidence="2 3" key="1">
    <citation type="submission" date="2018-05" db="EMBL/GenBank/DDBJ databases">
        <title>A metagenomic window into the 2 km-deep terrestrial subsurface aquifer revealed taxonomically and functionally diverse microbial community comprising novel uncultured bacterial lineages.</title>
        <authorList>
            <person name="Kadnikov V.V."/>
            <person name="Mardanov A.V."/>
            <person name="Beletsky A.V."/>
            <person name="Banks D."/>
            <person name="Pimenov N.V."/>
            <person name="Frank Y.A."/>
            <person name="Karnachuk O.V."/>
            <person name="Ravin N.V."/>
        </authorList>
    </citation>
    <scope>NUCLEOTIDE SEQUENCE [LARGE SCALE GENOMIC DNA]</scope>
    <source>
        <strain evidence="2">BY5</strain>
    </source>
</reference>
<comment type="caution">
    <text evidence="2">The sequence shown here is derived from an EMBL/GenBank/DDBJ whole genome shotgun (WGS) entry which is preliminary data.</text>
</comment>
<protein>
    <submittedName>
        <fullName evidence="2">HEAT repeat-containing protein</fullName>
    </submittedName>
</protein>
<dbReference type="InterPro" id="IPR029787">
    <property type="entry name" value="Nucleotide_cyclase"/>
</dbReference>
<dbReference type="SMART" id="SM00567">
    <property type="entry name" value="EZ_HEAT"/>
    <property type="match status" value="5"/>
</dbReference>
<dbReference type="Pfam" id="PF13646">
    <property type="entry name" value="HEAT_2"/>
    <property type="match status" value="1"/>
</dbReference>
<feature type="compositionally biased region" description="Low complexity" evidence="1">
    <location>
        <begin position="74"/>
        <end position="84"/>
    </location>
</feature>
<dbReference type="InterPro" id="IPR016024">
    <property type="entry name" value="ARM-type_fold"/>
</dbReference>
<dbReference type="SUPFAM" id="SSF48371">
    <property type="entry name" value="ARM repeat"/>
    <property type="match status" value="1"/>
</dbReference>